<comment type="function">
    <text evidence="2">Decarboxylates L-threonine-O-3-phosphate to yield (R)-1-amino-2-propanol O-2-phosphate, the precursor for the linkage between the nucleotide loop and the corrin ring in cobalamin.</text>
</comment>
<evidence type="ECO:0000256" key="9">
    <source>
        <dbReference type="ARBA" id="ARBA00048531"/>
    </source>
</evidence>
<organism evidence="11 12">
    <name type="scientific">Methylocapsa palsarum</name>
    <dbReference type="NCBI Taxonomy" id="1612308"/>
    <lineage>
        <taxon>Bacteria</taxon>
        <taxon>Pseudomonadati</taxon>
        <taxon>Pseudomonadota</taxon>
        <taxon>Alphaproteobacteria</taxon>
        <taxon>Hyphomicrobiales</taxon>
        <taxon>Beijerinckiaceae</taxon>
        <taxon>Methylocapsa</taxon>
    </lineage>
</organism>
<dbReference type="InterPro" id="IPR004838">
    <property type="entry name" value="NHTrfase_class1_PyrdxlP-BS"/>
</dbReference>
<gene>
    <name evidence="11" type="ORF">SAMN05444581_11722</name>
</gene>
<evidence type="ECO:0000256" key="6">
    <source>
        <dbReference type="ARBA" id="ARBA00022898"/>
    </source>
</evidence>
<evidence type="ECO:0000256" key="1">
    <source>
        <dbReference type="ARBA" id="ARBA00001933"/>
    </source>
</evidence>
<dbReference type="STRING" id="1612308.SAMN05444581_11722"/>
<comment type="pathway">
    <text evidence="3">Cofactor biosynthesis; adenosylcobalamin biosynthesis.</text>
</comment>
<comment type="catalytic activity">
    <reaction evidence="9">
        <text>O-phospho-L-threonine + H(+) = (R)-1-aminopropan-2-yl phosphate + CO2</text>
        <dbReference type="Rhea" id="RHEA:11492"/>
        <dbReference type="ChEBI" id="CHEBI:15378"/>
        <dbReference type="ChEBI" id="CHEBI:16526"/>
        <dbReference type="ChEBI" id="CHEBI:58563"/>
        <dbReference type="ChEBI" id="CHEBI:58675"/>
        <dbReference type="EC" id="4.1.1.81"/>
    </reaction>
</comment>
<evidence type="ECO:0000256" key="2">
    <source>
        <dbReference type="ARBA" id="ARBA00003444"/>
    </source>
</evidence>
<dbReference type="SUPFAM" id="SSF53383">
    <property type="entry name" value="PLP-dependent transferases"/>
    <property type="match status" value="1"/>
</dbReference>
<evidence type="ECO:0000259" key="10">
    <source>
        <dbReference type="Pfam" id="PF00155"/>
    </source>
</evidence>
<accession>A0A1I4BZH3</accession>
<dbReference type="PROSITE" id="PS00105">
    <property type="entry name" value="AA_TRANSFER_CLASS_1"/>
    <property type="match status" value="1"/>
</dbReference>
<dbReference type="Proteomes" id="UP000198755">
    <property type="component" value="Unassembled WGS sequence"/>
</dbReference>
<dbReference type="GO" id="GO:0048472">
    <property type="term" value="F:threonine-phosphate decarboxylase activity"/>
    <property type="evidence" value="ECO:0007669"/>
    <property type="project" value="UniProtKB-EC"/>
</dbReference>
<evidence type="ECO:0000256" key="3">
    <source>
        <dbReference type="ARBA" id="ARBA00004953"/>
    </source>
</evidence>
<dbReference type="Pfam" id="PF00155">
    <property type="entry name" value="Aminotran_1_2"/>
    <property type="match status" value="1"/>
</dbReference>
<evidence type="ECO:0000256" key="7">
    <source>
        <dbReference type="ARBA" id="ARBA00023239"/>
    </source>
</evidence>
<protein>
    <recommendedName>
        <fullName evidence="4">threonine-phosphate decarboxylase</fullName>
        <ecNumber evidence="4">4.1.1.81</ecNumber>
    </recommendedName>
    <alternativeName>
        <fullName evidence="8">L-threonine-O-3-phosphate decarboxylase</fullName>
    </alternativeName>
</protein>
<feature type="domain" description="Aminotransferase class I/classII large" evidence="10">
    <location>
        <begin position="61"/>
        <end position="334"/>
    </location>
</feature>
<dbReference type="InterPro" id="IPR004839">
    <property type="entry name" value="Aminotransferase_I/II_large"/>
</dbReference>
<dbReference type="GO" id="GO:0009236">
    <property type="term" value="P:cobalamin biosynthetic process"/>
    <property type="evidence" value="ECO:0007669"/>
    <property type="project" value="UniProtKB-UniPathway"/>
</dbReference>
<evidence type="ECO:0000256" key="4">
    <source>
        <dbReference type="ARBA" id="ARBA00012285"/>
    </source>
</evidence>
<dbReference type="NCBIfam" id="TIGR01140">
    <property type="entry name" value="L_thr_O3P_dcar"/>
    <property type="match status" value="1"/>
</dbReference>
<dbReference type="PANTHER" id="PTHR42885">
    <property type="entry name" value="HISTIDINOL-PHOSPHATE AMINOTRANSFERASE-RELATED"/>
    <property type="match status" value="1"/>
</dbReference>
<dbReference type="UniPathway" id="UPA00148"/>
<dbReference type="InterPro" id="IPR005860">
    <property type="entry name" value="CobD"/>
</dbReference>
<keyword evidence="12" id="KW-1185">Reference proteome</keyword>
<evidence type="ECO:0000256" key="5">
    <source>
        <dbReference type="ARBA" id="ARBA00022573"/>
    </source>
</evidence>
<name>A0A1I4BZH3_9HYPH</name>
<sequence>MADCYGHDLDGDAHGGNLAAARRAFPQAPEPWLDLSTGVNPHPYPVADLPLEAFARLPDGADLARLERAAALAYGARSPVMATAAPGTQAIINWLPFLFPARRVGILDFTYGEHARRWRASGAEVMITGKIEQLAEFDAAVVVNPNNPDGRLIPAGELLRLAAALRARGGVLIVDEAFIDFLPPAASLVPVLPEGAIVLRSFGKTFGLAGLRLGFAIAPEPMAERLRAALGPWPVSGAAIETGGKALADAGWIARAGARLAADGTALDALLSDAGFQAIGDTLLFRLVRHENAQRLFGALGQAGILARRFAARPDWLRFGIPADDAQRERLRSALAQAVVPPRGEALQV</sequence>
<dbReference type="CDD" id="cd00609">
    <property type="entry name" value="AAT_like"/>
    <property type="match status" value="1"/>
</dbReference>
<dbReference type="AlphaFoldDB" id="A0A1I4BZH3"/>
<dbReference type="Gene3D" id="3.40.640.10">
    <property type="entry name" value="Type I PLP-dependent aspartate aminotransferase-like (Major domain)"/>
    <property type="match status" value="1"/>
</dbReference>
<dbReference type="InterPro" id="IPR015421">
    <property type="entry name" value="PyrdxlP-dep_Trfase_major"/>
</dbReference>
<comment type="cofactor">
    <cofactor evidence="1">
        <name>pyridoxal 5'-phosphate</name>
        <dbReference type="ChEBI" id="CHEBI:597326"/>
    </cofactor>
</comment>
<dbReference type="GO" id="GO:0030170">
    <property type="term" value="F:pyridoxal phosphate binding"/>
    <property type="evidence" value="ECO:0007669"/>
    <property type="project" value="InterPro"/>
</dbReference>
<keyword evidence="5" id="KW-0169">Cobalamin biosynthesis</keyword>
<dbReference type="EMBL" id="FOSN01000017">
    <property type="protein sequence ID" value="SFK73376.1"/>
    <property type="molecule type" value="Genomic_DNA"/>
</dbReference>
<dbReference type="PANTHER" id="PTHR42885:SF1">
    <property type="entry name" value="THREONINE-PHOSPHATE DECARBOXYLASE"/>
    <property type="match status" value="1"/>
</dbReference>
<keyword evidence="7" id="KW-0456">Lyase</keyword>
<evidence type="ECO:0000256" key="8">
    <source>
        <dbReference type="ARBA" id="ARBA00029996"/>
    </source>
</evidence>
<proteinExistence type="predicted"/>
<dbReference type="Gene3D" id="3.90.1150.10">
    <property type="entry name" value="Aspartate Aminotransferase, domain 1"/>
    <property type="match status" value="1"/>
</dbReference>
<dbReference type="InterPro" id="IPR015424">
    <property type="entry name" value="PyrdxlP-dep_Trfase"/>
</dbReference>
<evidence type="ECO:0000313" key="11">
    <source>
        <dbReference type="EMBL" id="SFK73376.1"/>
    </source>
</evidence>
<reference evidence="11 12" key="1">
    <citation type="submission" date="2016-10" db="EMBL/GenBank/DDBJ databases">
        <authorList>
            <person name="de Groot N.N."/>
        </authorList>
    </citation>
    <scope>NUCLEOTIDE SEQUENCE [LARGE SCALE GENOMIC DNA]</scope>
    <source>
        <strain evidence="11 12">NE2</strain>
    </source>
</reference>
<dbReference type="EC" id="4.1.1.81" evidence="4"/>
<dbReference type="InterPro" id="IPR015422">
    <property type="entry name" value="PyrdxlP-dep_Trfase_small"/>
</dbReference>
<keyword evidence="6" id="KW-0663">Pyridoxal phosphate</keyword>
<evidence type="ECO:0000313" key="12">
    <source>
        <dbReference type="Proteomes" id="UP000198755"/>
    </source>
</evidence>